<dbReference type="OrthoDB" id="553388at2759"/>
<feature type="coiled-coil region" evidence="1">
    <location>
        <begin position="924"/>
        <end position="951"/>
    </location>
</feature>
<feature type="compositionally biased region" description="Acidic residues" evidence="2">
    <location>
        <begin position="1070"/>
        <end position="1089"/>
    </location>
</feature>
<feature type="compositionally biased region" description="Basic and acidic residues" evidence="2">
    <location>
        <begin position="1473"/>
        <end position="1482"/>
    </location>
</feature>
<feature type="compositionally biased region" description="Low complexity" evidence="2">
    <location>
        <begin position="1021"/>
        <end position="1031"/>
    </location>
</feature>
<proteinExistence type="predicted"/>
<feature type="region of interest" description="Disordered" evidence="2">
    <location>
        <begin position="1061"/>
        <end position="1094"/>
    </location>
</feature>
<feature type="compositionally biased region" description="Polar residues" evidence="2">
    <location>
        <begin position="232"/>
        <end position="248"/>
    </location>
</feature>
<gene>
    <name evidence="3" type="ORF">Vretifemale_6029</name>
</gene>
<feature type="region of interest" description="Disordered" evidence="2">
    <location>
        <begin position="1228"/>
        <end position="1263"/>
    </location>
</feature>
<feature type="compositionally biased region" description="Polar residues" evidence="2">
    <location>
        <begin position="1459"/>
        <end position="1469"/>
    </location>
</feature>
<feature type="coiled-coil region" evidence="1">
    <location>
        <begin position="686"/>
        <end position="713"/>
    </location>
</feature>
<dbReference type="EMBL" id="BNCP01000008">
    <property type="protein sequence ID" value="GIL76436.1"/>
    <property type="molecule type" value="Genomic_DNA"/>
</dbReference>
<comment type="caution">
    <text evidence="3">The sequence shown here is derived from an EMBL/GenBank/DDBJ whole genome shotgun (WGS) entry which is preliminary data.</text>
</comment>
<feature type="compositionally biased region" description="Pro residues" evidence="2">
    <location>
        <begin position="556"/>
        <end position="567"/>
    </location>
</feature>
<dbReference type="Proteomes" id="UP000747110">
    <property type="component" value="Unassembled WGS sequence"/>
</dbReference>
<reference evidence="3" key="1">
    <citation type="journal article" date="2021" name="Proc. Natl. Acad. Sci. U.S.A.">
        <title>Three genomes in the algal genus Volvox reveal the fate of a haploid sex-determining region after a transition to homothallism.</title>
        <authorList>
            <person name="Yamamoto K."/>
            <person name="Hamaji T."/>
            <person name="Kawai-Toyooka H."/>
            <person name="Matsuzaki R."/>
            <person name="Takahashi F."/>
            <person name="Nishimura Y."/>
            <person name="Kawachi M."/>
            <person name="Noguchi H."/>
            <person name="Minakuchi Y."/>
            <person name="Umen J.G."/>
            <person name="Toyoda A."/>
            <person name="Nozaki H."/>
        </authorList>
    </citation>
    <scope>NUCLEOTIDE SEQUENCE</scope>
    <source>
        <strain evidence="3">NIES-3786</strain>
    </source>
</reference>
<feature type="compositionally biased region" description="Low complexity" evidence="2">
    <location>
        <begin position="62"/>
        <end position="71"/>
    </location>
</feature>
<feature type="region of interest" description="Disordered" evidence="2">
    <location>
        <begin position="1009"/>
        <end position="1035"/>
    </location>
</feature>
<evidence type="ECO:0000313" key="3">
    <source>
        <dbReference type="EMBL" id="GIL76436.1"/>
    </source>
</evidence>
<feature type="region of interest" description="Disordered" evidence="2">
    <location>
        <begin position="1397"/>
        <end position="1431"/>
    </location>
</feature>
<feature type="region of interest" description="Disordered" evidence="2">
    <location>
        <begin position="516"/>
        <end position="579"/>
    </location>
</feature>
<keyword evidence="1" id="KW-0175">Coiled coil</keyword>
<feature type="compositionally biased region" description="Gly residues" evidence="2">
    <location>
        <begin position="1233"/>
        <end position="1261"/>
    </location>
</feature>
<feature type="compositionally biased region" description="Low complexity" evidence="2">
    <location>
        <begin position="361"/>
        <end position="376"/>
    </location>
</feature>
<protein>
    <submittedName>
        <fullName evidence="3">Uncharacterized protein</fullName>
    </submittedName>
</protein>
<evidence type="ECO:0000256" key="1">
    <source>
        <dbReference type="SAM" id="Coils"/>
    </source>
</evidence>
<organism evidence="3 4">
    <name type="scientific">Volvox reticuliferus</name>
    <dbReference type="NCBI Taxonomy" id="1737510"/>
    <lineage>
        <taxon>Eukaryota</taxon>
        <taxon>Viridiplantae</taxon>
        <taxon>Chlorophyta</taxon>
        <taxon>core chlorophytes</taxon>
        <taxon>Chlorophyceae</taxon>
        <taxon>CS clade</taxon>
        <taxon>Chlamydomonadales</taxon>
        <taxon>Volvocaceae</taxon>
        <taxon>Volvox</taxon>
    </lineage>
</organism>
<accession>A0A8J4C7X4</accession>
<feature type="coiled-coil region" evidence="1">
    <location>
        <begin position="1145"/>
        <end position="1196"/>
    </location>
</feature>
<feature type="region of interest" description="Disordered" evidence="2">
    <location>
        <begin position="1450"/>
        <end position="1482"/>
    </location>
</feature>
<dbReference type="PANTHER" id="PTHR45615">
    <property type="entry name" value="MYOSIN HEAVY CHAIN, NON-MUSCLE"/>
    <property type="match status" value="1"/>
</dbReference>
<feature type="compositionally biased region" description="Polar residues" evidence="2">
    <location>
        <begin position="331"/>
        <end position="344"/>
    </location>
</feature>
<dbReference type="PANTHER" id="PTHR45615:SF80">
    <property type="entry name" value="GRIP DOMAIN-CONTAINING PROTEIN"/>
    <property type="match status" value="1"/>
</dbReference>
<feature type="region of interest" description="Disordered" evidence="2">
    <location>
        <begin position="330"/>
        <end position="400"/>
    </location>
</feature>
<keyword evidence="4" id="KW-1185">Reference proteome</keyword>
<feature type="compositionally biased region" description="Gly residues" evidence="2">
    <location>
        <begin position="536"/>
        <end position="553"/>
    </location>
</feature>
<sequence>MRREKSQGILPSVADARRTPPGHSQSISGHSPSSDGTQGSPLLVTAADGVPATALPAVDGGPSRSPSRRSPQVPSQHLFGGLMGRHVTSRQTASTSDGGSGTVSGRFYHTSAISGSGFGTSPVSAPADIHPGNSALLFEAAVGNVAAAIAAPSPPPRAAITIEAPIVPSNGHPWEERPLPPTAPGPPAVTTLGITPHVVAGAGSRGCRRSLPNMGMGVGPSNGRPVGARRSLSPTQTEQPRITRTSASRGARTLSPGTNTASPYGPASSVLLDLPSSPGGQMQPRPPLQVHTPCSPLLEDPGASSPSFHAGALPSPRVVRMQLVPAAPLQPLTTSLKRPSSRQSTEAEDLPERMSCPERLSAGATSGAAAASAATANDASVAPVEEPKSGDSGGFGAGDTKQQMSMLADLAAAVGELQRRVAEMSPRLPYEATGVSDTGSGYSWCTSTRSSAPGNVNGDSSTLSIGPWAPPVRGGVSSSGVSVVTTADRTIDERLSVLELQMKHIVAAVCDVAASTSAASQPAPPGSVKNPPTGTIGDGGNNCPGTRGAGGGPERVSPPPPPPPPGWSEPDENREPYMHGYHASDAASTAAAATQGLALGFLAAAAMRQKALHDNGVAACPASAASLPRHRKRALPAGLAPCGKSPEAQAPGNAQLPAAEALPASSLSHCQITEAAAVTVEAVEELRAVAQQVQVLEGRLQDLEQTVTAQTDRAVAAMTAAAAAALADEEEQRQRKIRAAVEEALTAAMQNTAPGWEQPQQQLEVRIQACEERVGQLQQLWPSRKVYDEAAQADDTAAAAAAASAAGAALHKPLSAGADADAAAGGAKISTEVVTSTVAATTTAAESAEILEALLLGMSTDKALMSQLAAVEAAQEHGRKALVPSALQGNAVAATGSYVLGDAANGTSTTPLQAVPSSAIGQSLREWEQRLQELMQKVRDVEMEVTSARAQSSSRAGEIQVILEQVRAVQATAAAANADARKASTAALAAERAAAAALDVVDAAATAARVTGNGLRRRSRSTSGGAVASSGGCAGGLQSPMRSEVWLAAPRYTAAPIATAVRTRQHEPEDQVQEEDEDDTEEAKEEEDVESHSADAPPVMLLPTRRLAARDVGFHIQPDGTDVAIGGVTSGATLYGISASRPCLLEAALARLSEMEAEHRDLRSKVAKALVLRVTRDELRESVAQLDLKIRSALEDSGTAVGGRAGRAAYRIASIGLRTSMSARARLSSDGGDAAGVGSGSGSGYGGDGPGIDGGTGGGEGTTAAAAAAAGGSRVAAGHHAMCQGSLLGAAAPGQRVTAWLHQGRKVAATSGNVSDSGISRSGSGGAAAAASGVSAELSTTLKQLQRSVGLVEQRLEVVEASVTQCGAAQVALSMNLQQVQQQQLQAQLQLQLLQPPQDRPATAPPQPYSRNGSVARRCGNAGGSTTLGSDEQLLPMAQRMEINGEAHAELGRQVRSLMEQSSAATPGQGQARGRDLVRNGV</sequence>
<feature type="region of interest" description="Disordered" evidence="2">
    <location>
        <begin position="1"/>
        <end position="79"/>
    </location>
</feature>
<evidence type="ECO:0000256" key="2">
    <source>
        <dbReference type="SAM" id="MobiDB-lite"/>
    </source>
</evidence>
<feature type="region of interest" description="Disordered" evidence="2">
    <location>
        <begin position="200"/>
        <end position="311"/>
    </location>
</feature>
<feature type="compositionally biased region" description="Low complexity" evidence="2">
    <location>
        <begin position="21"/>
        <end position="34"/>
    </location>
</feature>
<name>A0A8J4C7X4_9CHLO</name>
<evidence type="ECO:0000313" key="4">
    <source>
        <dbReference type="Proteomes" id="UP000747110"/>
    </source>
</evidence>